<dbReference type="Gene3D" id="1.10.10.10">
    <property type="entry name" value="Winged helix-like DNA-binding domain superfamily/Winged helix DNA-binding domain"/>
    <property type="match status" value="1"/>
</dbReference>
<keyword evidence="1" id="KW-0805">Transcription regulation</keyword>
<dbReference type="PROSITE" id="PS50956">
    <property type="entry name" value="HTH_ASNC_2"/>
    <property type="match status" value="1"/>
</dbReference>
<dbReference type="SUPFAM" id="SSF54909">
    <property type="entry name" value="Dimeric alpha+beta barrel"/>
    <property type="match status" value="1"/>
</dbReference>
<reference evidence="5 6" key="1">
    <citation type="submission" date="2022-06" db="EMBL/GenBank/DDBJ databases">
        <authorList>
            <person name="Xuan X."/>
        </authorList>
    </citation>
    <scope>NUCLEOTIDE SEQUENCE [LARGE SCALE GENOMIC DNA]</scope>
    <source>
        <strain evidence="5 6">2V75</strain>
    </source>
</reference>
<dbReference type="SUPFAM" id="SSF46785">
    <property type="entry name" value="Winged helix' DNA-binding domain"/>
    <property type="match status" value="1"/>
</dbReference>
<name>A0ABT1AUX9_9FLAO</name>
<proteinExistence type="predicted"/>
<dbReference type="InterPro" id="IPR000485">
    <property type="entry name" value="AsnC-type_HTH_dom"/>
</dbReference>
<evidence type="ECO:0000259" key="4">
    <source>
        <dbReference type="PROSITE" id="PS50956"/>
    </source>
</evidence>
<evidence type="ECO:0000256" key="3">
    <source>
        <dbReference type="ARBA" id="ARBA00023163"/>
    </source>
</evidence>
<evidence type="ECO:0000256" key="1">
    <source>
        <dbReference type="ARBA" id="ARBA00023015"/>
    </source>
</evidence>
<dbReference type="Pfam" id="PF13404">
    <property type="entry name" value="HTH_AsnC-type"/>
    <property type="match status" value="1"/>
</dbReference>
<protein>
    <submittedName>
        <fullName evidence="5">Lrp/AsnC family transcriptional regulator</fullName>
    </submittedName>
</protein>
<keyword evidence="2" id="KW-0238">DNA-binding</keyword>
<dbReference type="Pfam" id="PF01037">
    <property type="entry name" value="AsnC_trans_reg"/>
    <property type="match status" value="1"/>
</dbReference>
<dbReference type="EMBL" id="JAMXIB010000001">
    <property type="protein sequence ID" value="MCO5723420.1"/>
    <property type="molecule type" value="Genomic_DNA"/>
</dbReference>
<keyword evidence="3" id="KW-0804">Transcription</keyword>
<accession>A0ABT1AUX9</accession>
<dbReference type="InterPro" id="IPR036388">
    <property type="entry name" value="WH-like_DNA-bd_sf"/>
</dbReference>
<dbReference type="Proteomes" id="UP001206312">
    <property type="component" value="Unassembled WGS sequence"/>
</dbReference>
<comment type="caution">
    <text evidence="5">The sequence shown here is derived from an EMBL/GenBank/DDBJ whole genome shotgun (WGS) entry which is preliminary data.</text>
</comment>
<dbReference type="InterPro" id="IPR019887">
    <property type="entry name" value="Tscrpt_reg_AsnC/Lrp_C"/>
</dbReference>
<dbReference type="InterPro" id="IPR019888">
    <property type="entry name" value="Tscrpt_reg_AsnC-like"/>
</dbReference>
<dbReference type="Gene3D" id="3.30.70.920">
    <property type="match status" value="1"/>
</dbReference>
<gene>
    <name evidence="5" type="ORF">NG653_01045</name>
</gene>
<evidence type="ECO:0000313" key="5">
    <source>
        <dbReference type="EMBL" id="MCO5723420.1"/>
    </source>
</evidence>
<dbReference type="InterPro" id="IPR019885">
    <property type="entry name" value="Tscrpt_reg_HTH_AsnC-type_CS"/>
</dbReference>
<dbReference type="SMART" id="SM00344">
    <property type="entry name" value="HTH_ASNC"/>
    <property type="match status" value="1"/>
</dbReference>
<dbReference type="PROSITE" id="PS00519">
    <property type="entry name" value="HTH_ASNC_1"/>
    <property type="match status" value="1"/>
</dbReference>
<dbReference type="CDD" id="cd00090">
    <property type="entry name" value="HTH_ARSR"/>
    <property type="match status" value="1"/>
</dbReference>
<feature type="domain" description="HTH asnC-type" evidence="4">
    <location>
        <begin position="1"/>
        <end position="64"/>
    </location>
</feature>
<dbReference type="RefSeq" id="WP_252739797.1">
    <property type="nucleotide sequence ID" value="NZ_JAMXIB010000001.1"/>
</dbReference>
<evidence type="ECO:0000256" key="2">
    <source>
        <dbReference type="ARBA" id="ARBA00023125"/>
    </source>
</evidence>
<dbReference type="InterPro" id="IPR011008">
    <property type="entry name" value="Dimeric_a/b-barrel"/>
</dbReference>
<evidence type="ECO:0000313" key="6">
    <source>
        <dbReference type="Proteomes" id="UP001206312"/>
    </source>
</evidence>
<dbReference type="PRINTS" id="PR00033">
    <property type="entry name" value="HTHASNC"/>
</dbReference>
<keyword evidence="6" id="KW-1185">Reference proteome</keyword>
<dbReference type="PANTHER" id="PTHR30154">
    <property type="entry name" value="LEUCINE-RESPONSIVE REGULATORY PROTEIN"/>
    <property type="match status" value="1"/>
</dbReference>
<dbReference type="InterPro" id="IPR036390">
    <property type="entry name" value="WH_DNA-bd_sf"/>
</dbReference>
<dbReference type="InterPro" id="IPR011991">
    <property type="entry name" value="ArsR-like_HTH"/>
</dbReference>
<sequence length="150" mass="17303">MDATDKQLLNFLQENAKLTTKALSVKLGLSPTAVYERIRRLERTGFISRYVALLDPGKVHRNFRVFCQVKLNQHIKPHVLSFEKEVQKLDEVVTAHHLGGEFDYLLEICVRDMQEYREFMVAKLTAIPYIGSTQSSFVINTVKHTTRLPL</sequence>
<organism evidence="5 6">
    <name type="scientific">Robiginitalea marina</name>
    <dbReference type="NCBI Taxonomy" id="2954105"/>
    <lineage>
        <taxon>Bacteria</taxon>
        <taxon>Pseudomonadati</taxon>
        <taxon>Bacteroidota</taxon>
        <taxon>Flavobacteriia</taxon>
        <taxon>Flavobacteriales</taxon>
        <taxon>Flavobacteriaceae</taxon>
        <taxon>Robiginitalea</taxon>
    </lineage>
</organism>
<dbReference type="PANTHER" id="PTHR30154:SF34">
    <property type="entry name" value="TRANSCRIPTIONAL REGULATOR AZLB"/>
    <property type="match status" value="1"/>
</dbReference>